<gene>
    <name evidence="2" type="ORF">BaRGS_00011334</name>
</gene>
<dbReference type="Gene3D" id="2.60.40.10">
    <property type="entry name" value="Immunoglobulins"/>
    <property type="match status" value="1"/>
</dbReference>
<reference evidence="2 3" key="1">
    <citation type="journal article" date="2023" name="Sci. Data">
        <title>Genome assembly of the Korean intertidal mud-creeper Batillaria attramentaria.</title>
        <authorList>
            <person name="Patra A.K."/>
            <person name="Ho P.T."/>
            <person name="Jun S."/>
            <person name="Lee S.J."/>
            <person name="Kim Y."/>
            <person name="Won Y.J."/>
        </authorList>
    </citation>
    <scope>NUCLEOTIDE SEQUENCE [LARGE SCALE GENOMIC DNA]</scope>
    <source>
        <strain evidence="2">Wonlab-2016</strain>
    </source>
</reference>
<evidence type="ECO:0000313" key="2">
    <source>
        <dbReference type="EMBL" id="KAK7497492.1"/>
    </source>
</evidence>
<dbReference type="AlphaFoldDB" id="A0ABD0LD46"/>
<dbReference type="InterPro" id="IPR013783">
    <property type="entry name" value="Ig-like_fold"/>
</dbReference>
<protein>
    <recommendedName>
        <fullName evidence="1">Ig-like domain-containing protein</fullName>
    </recommendedName>
</protein>
<dbReference type="InterPro" id="IPR007110">
    <property type="entry name" value="Ig-like_dom"/>
</dbReference>
<keyword evidence="3" id="KW-1185">Reference proteome</keyword>
<name>A0ABD0LD46_9CAEN</name>
<evidence type="ECO:0000259" key="1">
    <source>
        <dbReference type="PROSITE" id="PS50835"/>
    </source>
</evidence>
<proteinExistence type="predicted"/>
<feature type="non-terminal residue" evidence="2">
    <location>
        <position position="385"/>
    </location>
</feature>
<accession>A0ABD0LD46</accession>
<dbReference type="EMBL" id="JACVVK020000058">
    <property type="protein sequence ID" value="KAK7497492.1"/>
    <property type="molecule type" value="Genomic_DNA"/>
</dbReference>
<organism evidence="2 3">
    <name type="scientific">Batillaria attramentaria</name>
    <dbReference type="NCBI Taxonomy" id="370345"/>
    <lineage>
        <taxon>Eukaryota</taxon>
        <taxon>Metazoa</taxon>
        <taxon>Spiralia</taxon>
        <taxon>Lophotrochozoa</taxon>
        <taxon>Mollusca</taxon>
        <taxon>Gastropoda</taxon>
        <taxon>Caenogastropoda</taxon>
        <taxon>Sorbeoconcha</taxon>
        <taxon>Cerithioidea</taxon>
        <taxon>Batillariidae</taxon>
        <taxon>Batillaria</taxon>
    </lineage>
</organism>
<dbReference type="PROSITE" id="PS50835">
    <property type="entry name" value="IG_LIKE"/>
    <property type="match status" value="1"/>
</dbReference>
<feature type="domain" description="Ig-like" evidence="1">
    <location>
        <begin position="247"/>
        <end position="336"/>
    </location>
</feature>
<evidence type="ECO:0000313" key="3">
    <source>
        <dbReference type="Proteomes" id="UP001519460"/>
    </source>
</evidence>
<dbReference type="Proteomes" id="UP001519460">
    <property type="component" value="Unassembled WGS sequence"/>
</dbReference>
<comment type="caution">
    <text evidence="2">The sequence shown here is derived from an EMBL/GenBank/DDBJ whole genome shotgun (WGS) entry which is preliminary data.</text>
</comment>
<sequence length="385" mass="41637">MDAAYIGVVISVIFTVPPCQAKVVIERCIDGRVSITEGQKSVIECRDVPKNQPVRWTIRTLDATTERVLGTCAPNDEVCFSSDDYGLTRINTNTADESYLTILDNHRENFSETSVKCATAFGDFAACIISVIHPATLSQCSIYSDTTTLTGSCRVDRAFSSGGNYSCQWSILHPNTSSTIVMTSVLIVTDYSDSGKQYYQGVCSFSYPLPQANGAYNLSFSMLPSGPNLAEVGQFTMHSSSYRPEKPVITGYTTGQVLESGHRLEMVCTVHGGSPTVSSIDFSCTGLNDGADTSNETSVSSSVIIASISEADDQRLCTCSARWPPQPSLVLSASVTLSVAQGKKTHTPTLDSDHPVQMALEQVGLQIHRASMKKSRLSKDHSFRQ</sequence>